<keyword evidence="4" id="KW-1185">Reference proteome</keyword>
<comment type="caution">
    <text evidence="3">The sequence shown here is derived from an EMBL/GenBank/DDBJ whole genome shotgun (WGS) entry which is preliminary data.</text>
</comment>
<organism evidence="3 4">
    <name type="scientific">Cohnella fermenti</name>
    <dbReference type="NCBI Taxonomy" id="2565925"/>
    <lineage>
        <taxon>Bacteria</taxon>
        <taxon>Bacillati</taxon>
        <taxon>Bacillota</taxon>
        <taxon>Bacilli</taxon>
        <taxon>Bacillales</taxon>
        <taxon>Paenibacillaceae</taxon>
        <taxon>Cohnella</taxon>
    </lineage>
</organism>
<dbReference type="InterPro" id="IPR001387">
    <property type="entry name" value="Cro/C1-type_HTH"/>
</dbReference>
<dbReference type="Proteomes" id="UP000310636">
    <property type="component" value="Unassembled WGS sequence"/>
</dbReference>
<dbReference type="SMART" id="SM00530">
    <property type="entry name" value="HTH_XRE"/>
    <property type="match status" value="1"/>
</dbReference>
<dbReference type="AlphaFoldDB" id="A0A4S4BHB1"/>
<evidence type="ECO:0000313" key="4">
    <source>
        <dbReference type="Proteomes" id="UP000310636"/>
    </source>
</evidence>
<keyword evidence="1" id="KW-0238">DNA-binding</keyword>
<evidence type="ECO:0000313" key="3">
    <source>
        <dbReference type="EMBL" id="THF73865.1"/>
    </source>
</evidence>
<dbReference type="SUPFAM" id="SSF47413">
    <property type="entry name" value="lambda repressor-like DNA-binding domains"/>
    <property type="match status" value="1"/>
</dbReference>
<dbReference type="InterPro" id="IPR010982">
    <property type="entry name" value="Lambda_DNA-bd_dom_sf"/>
</dbReference>
<name>A0A4S4BHB1_9BACL</name>
<dbReference type="GO" id="GO:0003677">
    <property type="term" value="F:DNA binding"/>
    <property type="evidence" value="ECO:0007669"/>
    <property type="project" value="UniProtKB-KW"/>
</dbReference>
<reference evidence="3 4" key="1">
    <citation type="submission" date="2019-04" db="EMBL/GenBank/DDBJ databases">
        <title>Cohnella sp. nov. isolated from preserved vegetables.</title>
        <authorList>
            <person name="Lin S.-Y."/>
            <person name="Hung M.-H."/>
            <person name="Young C.-C."/>
        </authorList>
    </citation>
    <scope>NUCLEOTIDE SEQUENCE [LARGE SCALE GENOMIC DNA]</scope>
    <source>
        <strain evidence="3 4">CC-MHH1044</strain>
    </source>
</reference>
<proteinExistence type="predicted"/>
<evidence type="ECO:0000259" key="2">
    <source>
        <dbReference type="PROSITE" id="PS50943"/>
    </source>
</evidence>
<dbReference type="EMBL" id="SSOB01000048">
    <property type="protein sequence ID" value="THF73865.1"/>
    <property type="molecule type" value="Genomic_DNA"/>
</dbReference>
<evidence type="ECO:0000256" key="1">
    <source>
        <dbReference type="ARBA" id="ARBA00023125"/>
    </source>
</evidence>
<gene>
    <name evidence="3" type="ORF">E6C55_27535</name>
</gene>
<dbReference type="CDD" id="cd00093">
    <property type="entry name" value="HTH_XRE"/>
    <property type="match status" value="1"/>
</dbReference>
<protein>
    <submittedName>
        <fullName evidence="3">Helix-turn-helix transcriptional regulator</fullName>
    </submittedName>
</protein>
<dbReference type="RefSeq" id="WP_136373042.1">
    <property type="nucleotide sequence ID" value="NZ_SSOB01000048.1"/>
</dbReference>
<dbReference type="OrthoDB" id="9814553at2"/>
<dbReference type="Gene3D" id="1.10.260.40">
    <property type="entry name" value="lambda repressor-like DNA-binding domains"/>
    <property type="match status" value="1"/>
</dbReference>
<accession>A0A4S4BHB1</accession>
<sequence>MDYKVLGGRLRQERLKQDWTQEMLAEKIDVSHAYIGQIERGERSLTLDTLIRLSNQLGVTVDDLLQESIEKSNDYYINKIRKIILNRPEKEQQMALDMIALMFSHIDKLSSD</sequence>
<dbReference type="PANTHER" id="PTHR46558">
    <property type="entry name" value="TRACRIPTIONAL REGULATORY PROTEIN-RELATED-RELATED"/>
    <property type="match status" value="1"/>
</dbReference>
<dbReference type="PROSITE" id="PS50943">
    <property type="entry name" value="HTH_CROC1"/>
    <property type="match status" value="1"/>
</dbReference>
<feature type="domain" description="HTH cro/C1-type" evidence="2">
    <location>
        <begin position="10"/>
        <end position="64"/>
    </location>
</feature>
<dbReference type="PANTHER" id="PTHR46558:SF4">
    <property type="entry name" value="DNA-BIDING PHAGE PROTEIN"/>
    <property type="match status" value="1"/>
</dbReference>
<dbReference type="Pfam" id="PF01381">
    <property type="entry name" value="HTH_3"/>
    <property type="match status" value="1"/>
</dbReference>